<keyword evidence="1" id="KW-0472">Membrane</keyword>
<evidence type="ECO:0000313" key="3">
    <source>
        <dbReference type="Proteomes" id="UP000280507"/>
    </source>
</evidence>
<protein>
    <submittedName>
        <fullName evidence="2">Uncharacterized protein</fullName>
    </submittedName>
</protein>
<reference evidence="2 3" key="1">
    <citation type="journal article" date="2012" name="Int. J. Syst. Evol. Microbiol.">
        <title>Marinomonas hwangdonensis sp. nov., isolated from seawater.</title>
        <authorList>
            <person name="Jung Y.T."/>
            <person name="Oh T.K."/>
            <person name="Yoon J.H."/>
        </authorList>
    </citation>
    <scope>NUCLEOTIDE SEQUENCE [LARGE SCALE GENOMIC DNA]</scope>
    <source>
        <strain evidence="2 3">HDW-15</strain>
    </source>
</reference>
<keyword evidence="1" id="KW-1133">Transmembrane helix</keyword>
<keyword evidence="1" id="KW-0812">Transmembrane</keyword>
<dbReference type="OrthoDB" id="6098968at2"/>
<evidence type="ECO:0000313" key="2">
    <source>
        <dbReference type="EMBL" id="RNF50585.1"/>
    </source>
</evidence>
<accession>A0A3M8Q3A8</accession>
<organism evidence="2 3">
    <name type="scientific">Marinomonas hwangdonensis</name>
    <dbReference type="NCBI Taxonomy" id="1053647"/>
    <lineage>
        <taxon>Bacteria</taxon>
        <taxon>Pseudomonadati</taxon>
        <taxon>Pseudomonadota</taxon>
        <taxon>Gammaproteobacteria</taxon>
        <taxon>Oceanospirillales</taxon>
        <taxon>Oceanospirillaceae</taxon>
        <taxon>Marinomonas</taxon>
    </lineage>
</organism>
<proteinExistence type="predicted"/>
<keyword evidence="3" id="KW-1185">Reference proteome</keyword>
<name>A0A3M8Q3A8_9GAMM</name>
<dbReference type="EMBL" id="RIZG01000005">
    <property type="protein sequence ID" value="RNF50585.1"/>
    <property type="molecule type" value="Genomic_DNA"/>
</dbReference>
<dbReference type="Gene3D" id="3.30.420.380">
    <property type="match status" value="1"/>
</dbReference>
<dbReference type="RefSeq" id="WP_123095870.1">
    <property type="nucleotide sequence ID" value="NZ_RIZG01000005.1"/>
</dbReference>
<evidence type="ECO:0000256" key="1">
    <source>
        <dbReference type="SAM" id="Phobius"/>
    </source>
</evidence>
<gene>
    <name evidence="2" type="ORF">EBI00_10485</name>
</gene>
<dbReference type="AlphaFoldDB" id="A0A3M8Q3A8"/>
<dbReference type="Proteomes" id="UP000280507">
    <property type="component" value="Unassembled WGS sequence"/>
</dbReference>
<comment type="caution">
    <text evidence="2">The sequence shown here is derived from an EMBL/GenBank/DDBJ whole genome shotgun (WGS) entry which is preliminary data.</text>
</comment>
<feature type="transmembrane region" description="Helical" evidence="1">
    <location>
        <begin position="188"/>
        <end position="208"/>
    </location>
</feature>
<sequence length="322" mass="36804">MKLSSRFKLAIYSAECCTLVDPANYTRLFQPSVSDNALPDATKLASIQQTLSVDTLKKAGRCIVVVPDAWLSVSEHRIEDRISPALRPLAALSFATETTFSAPDSLFYCYQYQEVDQGAAVLTVFACSSEWVERLLAPFKRRTQACLLVPWSRCNQVAQNGLSWSRCSQYSLSVYQPEAEQRKHARRLWIGLIGLSLLIHSTAFLYYAHLEGKVSEMVSRYQEKRAAQQEWLSVLSSDDFVHSTLSLVQGLPDSVRIGHFIAETPSTHLHMTLPQQELDRLLTQWRRRYPDWHWELDQQPHQATSLSYQKEVVDAFIKIHQK</sequence>